<name>A0ABM7F211_9ACTN</name>
<sequence>MSLDNPFLIAGGAIFLLGLVKAGALYFQGTREPNQEERETE</sequence>
<dbReference type="Proteomes" id="UP001321542">
    <property type="component" value="Chromosome"/>
</dbReference>
<reference evidence="1 2" key="1">
    <citation type="journal article" date="2010" name="ChemBioChem">
        <title>Cloning and characterization of the biosynthetic gene cluster of 16-membered macrolide antibiotic FD-891: involvement of a dual functional cytochrome P450 monooxygenase catalyzing epoxidation and hydroxylation.</title>
        <authorList>
            <person name="Kudo F."/>
            <person name="Motegi A."/>
            <person name="Mizoue K."/>
            <person name="Eguchi T."/>
        </authorList>
    </citation>
    <scope>NUCLEOTIDE SEQUENCE [LARGE SCALE GENOMIC DNA]</scope>
    <source>
        <strain evidence="1 2">A-8890</strain>
    </source>
</reference>
<accession>A0ABM7F211</accession>
<gene>
    <name evidence="1" type="ORF">SGFS_011060</name>
</gene>
<dbReference type="EMBL" id="AP018448">
    <property type="protein sequence ID" value="BBC29812.1"/>
    <property type="molecule type" value="Genomic_DNA"/>
</dbReference>
<keyword evidence="2" id="KW-1185">Reference proteome</keyword>
<protein>
    <submittedName>
        <fullName evidence="1">Uncharacterized protein</fullName>
    </submittedName>
</protein>
<reference evidence="1 2" key="2">
    <citation type="journal article" date="2023" name="ChemBioChem">
        <title>Acyltransferase Domain Exchange between Two Independent Type I Polyketide Synthases in the Same Producer Strain of Macrolide Antibiotics.</title>
        <authorList>
            <person name="Kudo F."/>
            <person name="Kishikawa K."/>
            <person name="Tsuboi K."/>
            <person name="Kido T."/>
            <person name="Usui T."/>
            <person name="Hashimoto J."/>
            <person name="Shin-Ya K."/>
            <person name="Miyanaga A."/>
            <person name="Eguchi T."/>
        </authorList>
    </citation>
    <scope>NUCLEOTIDE SEQUENCE [LARGE SCALE GENOMIC DNA]</scope>
    <source>
        <strain evidence="1 2">A-8890</strain>
    </source>
</reference>
<evidence type="ECO:0000313" key="1">
    <source>
        <dbReference type="EMBL" id="BBC29812.1"/>
    </source>
</evidence>
<evidence type="ECO:0000313" key="2">
    <source>
        <dbReference type="Proteomes" id="UP001321542"/>
    </source>
</evidence>
<dbReference type="RefSeq" id="WP_286248027.1">
    <property type="nucleotide sequence ID" value="NZ_AP018448.1"/>
</dbReference>
<proteinExistence type="predicted"/>
<organism evidence="1 2">
    <name type="scientific">Streptomyces graminofaciens</name>
    <dbReference type="NCBI Taxonomy" id="68212"/>
    <lineage>
        <taxon>Bacteria</taxon>
        <taxon>Bacillati</taxon>
        <taxon>Actinomycetota</taxon>
        <taxon>Actinomycetes</taxon>
        <taxon>Kitasatosporales</taxon>
        <taxon>Streptomycetaceae</taxon>
        <taxon>Streptomyces</taxon>
    </lineage>
</organism>